<proteinExistence type="predicted"/>
<gene>
    <name evidence="2" type="ORF">DOTSEDRAFT_135552</name>
</gene>
<protein>
    <recommendedName>
        <fullName evidence="1">FAD dependent oxidoreductase domain-containing protein</fullName>
    </recommendedName>
</protein>
<dbReference type="AlphaFoldDB" id="N1PIK2"/>
<reference evidence="2 3" key="2">
    <citation type="journal article" date="2012" name="PLoS Pathog.">
        <title>Diverse lifestyles and strategies of plant pathogenesis encoded in the genomes of eighteen Dothideomycetes fungi.</title>
        <authorList>
            <person name="Ohm R.A."/>
            <person name="Feau N."/>
            <person name="Henrissat B."/>
            <person name="Schoch C.L."/>
            <person name="Horwitz B.A."/>
            <person name="Barry K.W."/>
            <person name="Condon B.J."/>
            <person name="Copeland A.C."/>
            <person name="Dhillon B."/>
            <person name="Glaser F."/>
            <person name="Hesse C.N."/>
            <person name="Kosti I."/>
            <person name="LaButti K."/>
            <person name="Lindquist E.A."/>
            <person name="Lucas S."/>
            <person name="Salamov A.A."/>
            <person name="Bradshaw R.E."/>
            <person name="Ciuffetti L."/>
            <person name="Hamelin R.C."/>
            <person name="Kema G.H.J."/>
            <person name="Lawrence C."/>
            <person name="Scott J.A."/>
            <person name="Spatafora J.W."/>
            <person name="Turgeon B.G."/>
            <person name="de Wit P.J.G.M."/>
            <person name="Zhong S."/>
            <person name="Goodwin S.B."/>
            <person name="Grigoriev I.V."/>
        </authorList>
    </citation>
    <scope>NUCLEOTIDE SEQUENCE [LARGE SCALE GENOMIC DNA]</scope>
    <source>
        <strain evidence="3">NZE10 / CBS 128990</strain>
    </source>
</reference>
<dbReference type="PANTHER" id="PTHR13847">
    <property type="entry name" value="SARCOSINE DEHYDROGENASE-RELATED"/>
    <property type="match status" value="1"/>
</dbReference>
<evidence type="ECO:0000313" key="2">
    <source>
        <dbReference type="EMBL" id="EME41375.1"/>
    </source>
</evidence>
<evidence type="ECO:0000313" key="3">
    <source>
        <dbReference type="Proteomes" id="UP000016933"/>
    </source>
</evidence>
<dbReference type="SUPFAM" id="SSF51905">
    <property type="entry name" value="FAD/NAD(P)-binding domain"/>
    <property type="match status" value="1"/>
</dbReference>
<accession>N1PIK2</accession>
<dbReference type="Gene3D" id="3.30.9.10">
    <property type="entry name" value="D-Amino Acid Oxidase, subunit A, domain 2"/>
    <property type="match status" value="1"/>
</dbReference>
<dbReference type="eggNOG" id="KOG2852">
    <property type="taxonomic scope" value="Eukaryota"/>
</dbReference>
<dbReference type="PANTHER" id="PTHR13847:SF185">
    <property type="entry name" value="FAD DEPENDENT OXIDOREDUCTASE SUPERFAMILY (AFU_ORTHOLOGUE AFUA_3G02360)"/>
    <property type="match status" value="1"/>
</dbReference>
<dbReference type="InterPro" id="IPR036188">
    <property type="entry name" value="FAD/NAD-bd_sf"/>
</dbReference>
<dbReference type="HOGENOM" id="CLU_007884_14_1_1"/>
<dbReference type="Proteomes" id="UP000016933">
    <property type="component" value="Unassembled WGS sequence"/>
</dbReference>
<keyword evidence="3" id="KW-1185">Reference proteome</keyword>
<dbReference type="EMBL" id="KB446542">
    <property type="protein sequence ID" value="EME41375.1"/>
    <property type="molecule type" value="Genomic_DNA"/>
</dbReference>
<organism evidence="2 3">
    <name type="scientific">Dothistroma septosporum (strain NZE10 / CBS 128990)</name>
    <name type="common">Red band needle blight fungus</name>
    <name type="synonym">Mycosphaerella pini</name>
    <dbReference type="NCBI Taxonomy" id="675120"/>
    <lineage>
        <taxon>Eukaryota</taxon>
        <taxon>Fungi</taxon>
        <taxon>Dikarya</taxon>
        <taxon>Ascomycota</taxon>
        <taxon>Pezizomycotina</taxon>
        <taxon>Dothideomycetes</taxon>
        <taxon>Dothideomycetidae</taxon>
        <taxon>Mycosphaerellales</taxon>
        <taxon>Mycosphaerellaceae</taxon>
        <taxon>Dothistroma</taxon>
    </lineage>
</organism>
<dbReference type="Pfam" id="PF01266">
    <property type="entry name" value="DAO"/>
    <property type="match status" value="1"/>
</dbReference>
<evidence type="ECO:0000259" key="1">
    <source>
        <dbReference type="Pfam" id="PF01266"/>
    </source>
</evidence>
<dbReference type="InterPro" id="IPR006076">
    <property type="entry name" value="FAD-dep_OxRdtase"/>
</dbReference>
<dbReference type="Gene3D" id="3.50.50.60">
    <property type="entry name" value="FAD/NAD(P)-binding domain"/>
    <property type="match status" value="1"/>
</dbReference>
<reference evidence="3" key="1">
    <citation type="journal article" date="2012" name="PLoS Genet.">
        <title>The genomes of the fungal plant pathogens Cladosporium fulvum and Dothistroma septosporum reveal adaptation to different hosts and lifestyles but also signatures of common ancestry.</title>
        <authorList>
            <person name="de Wit P.J.G.M."/>
            <person name="van der Burgt A."/>
            <person name="Oekmen B."/>
            <person name="Stergiopoulos I."/>
            <person name="Abd-Elsalam K.A."/>
            <person name="Aerts A.L."/>
            <person name="Bahkali A.H."/>
            <person name="Beenen H.G."/>
            <person name="Chettri P."/>
            <person name="Cox M.P."/>
            <person name="Datema E."/>
            <person name="de Vries R.P."/>
            <person name="Dhillon B."/>
            <person name="Ganley A.R."/>
            <person name="Griffiths S.A."/>
            <person name="Guo Y."/>
            <person name="Hamelin R.C."/>
            <person name="Henrissat B."/>
            <person name="Kabir M.S."/>
            <person name="Jashni M.K."/>
            <person name="Kema G."/>
            <person name="Klaubauf S."/>
            <person name="Lapidus A."/>
            <person name="Levasseur A."/>
            <person name="Lindquist E."/>
            <person name="Mehrabi R."/>
            <person name="Ohm R.A."/>
            <person name="Owen T.J."/>
            <person name="Salamov A."/>
            <person name="Schwelm A."/>
            <person name="Schijlen E."/>
            <person name="Sun H."/>
            <person name="van den Burg H.A."/>
            <person name="van Ham R.C.H.J."/>
            <person name="Zhang S."/>
            <person name="Goodwin S.B."/>
            <person name="Grigoriev I.V."/>
            <person name="Collemare J."/>
            <person name="Bradshaw R.E."/>
        </authorList>
    </citation>
    <scope>NUCLEOTIDE SEQUENCE [LARGE SCALE GENOMIC DNA]</scope>
    <source>
        <strain evidence="3">NZE10 / CBS 128990</strain>
    </source>
</reference>
<dbReference type="OMA" id="GPWTPQV"/>
<dbReference type="GO" id="GO:0005829">
    <property type="term" value="C:cytosol"/>
    <property type="evidence" value="ECO:0007669"/>
    <property type="project" value="GOC"/>
</dbReference>
<dbReference type="GO" id="GO:0042147">
    <property type="term" value="P:retrograde transport, endosome to Golgi"/>
    <property type="evidence" value="ECO:0007669"/>
    <property type="project" value="TreeGrafter"/>
</dbReference>
<dbReference type="STRING" id="675120.N1PIK2"/>
<sequence length="428" mass="45651">MSNDSPTISTNQVDAYSTVILGAGVIGCATAYHLSQSTDTRPDSIHLVEVSDGLFESASGKSGGFIAEDWFGPATASLGKLSFRLHQELANQHNGGRHWGYSRSTGVSLVDGGGDLINGSQDTDWLGHGASRAQAAQDPGIHEFESGNGPSWLKRKKGDTVDNIGEEGDVAQVDPLRLSRFLLEQCTSRGVHLHHPARAVNATTDSEAVLSGITIRHNDGTKQHIPCRRLLISAGAWTPQVFSSLFSSSKTNIPITPYAGHSVVVRSPRWTREHETSGCHALFTTMQSGFSPEIFSRIGEEIYVAGLNDGSIPLPDKAGNAPIDQKAIEELMVVATNLLGKDGTDVSDLELLREGLCFRPVTRSGAPILAKVEDEVLGNIHTSQQGGVFVCAGHGPWGISLSLGTGLVMSEMIEGKKTSADIRRLGLR</sequence>
<dbReference type="GO" id="GO:0005770">
    <property type="term" value="C:late endosome"/>
    <property type="evidence" value="ECO:0007669"/>
    <property type="project" value="TreeGrafter"/>
</dbReference>
<feature type="domain" description="FAD dependent oxidoreductase" evidence="1">
    <location>
        <begin position="19"/>
        <end position="412"/>
    </location>
</feature>
<name>N1PIK2_DOTSN</name>
<dbReference type="OrthoDB" id="498204at2759"/>